<keyword evidence="2" id="KW-1185">Reference proteome</keyword>
<gene>
    <name evidence="1" type="ORF">RclHR1_13080003</name>
</gene>
<evidence type="ECO:0000313" key="2">
    <source>
        <dbReference type="Proteomes" id="UP000247702"/>
    </source>
</evidence>
<reference evidence="1 2" key="1">
    <citation type="submission" date="2017-11" db="EMBL/GenBank/DDBJ databases">
        <title>The genome of Rhizophagus clarus HR1 reveals common genetic basis of auxotrophy among arbuscular mycorrhizal fungi.</title>
        <authorList>
            <person name="Kobayashi Y."/>
        </authorList>
    </citation>
    <scope>NUCLEOTIDE SEQUENCE [LARGE SCALE GENOMIC DNA]</scope>
    <source>
        <strain evidence="1 2">HR1</strain>
    </source>
</reference>
<name>A0A2Z6QLM6_9GLOM</name>
<sequence>MSEQNLLVSAFQAKFLLKILARLYISKNTKHTGSDFISKVQNSNLKQTEVRNFILRRTTVQNSISRWTTVQNLETDRYFEGLEFRDGPVWNLETDWYFKGPDIPFRRLDSIRRSRVTIFKGHLKTKPGLFEGFGRSISKAGLYLKSRARADQNISKARASCMP</sequence>
<proteinExistence type="predicted"/>
<organism evidence="1 2">
    <name type="scientific">Rhizophagus clarus</name>
    <dbReference type="NCBI Taxonomy" id="94130"/>
    <lineage>
        <taxon>Eukaryota</taxon>
        <taxon>Fungi</taxon>
        <taxon>Fungi incertae sedis</taxon>
        <taxon>Mucoromycota</taxon>
        <taxon>Glomeromycotina</taxon>
        <taxon>Glomeromycetes</taxon>
        <taxon>Glomerales</taxon>
        <taxon>Glomeraceae</taxon>
        <taxon>Rhizophagus</taxon>
    </lineage>
</organism>
<dbReference type="Proteomes" id="UP000247702">
    <property type="component" value="Unassembled WGS sequence"/>
</dbReference>
<comment type="caution">
    <text evidence="1">The sequence shown here is derived from an EMBL/GenBank/DDBJ whole genome shotgun (WGS) entry which is preliminary data.</text>
</comment>
<accession>A0A2Z6QLM6</accession>
<protein>
    <submittedName>
        <fullName evidence="1">Uncharacterized protein</fullName>
    </submittedName>
</protein>
<dbReference type="EMBL" id="BEXD01000345">
    <property type="protein sequence ID" value="GBB86699.1"/>
    <property type="molecule type" value="Genomic_DNA"/>
</dbReference>
<dbReference type="AlphaFoldDB" id="A0A2Z6QLM6"/>
<evidence type="ECO:0000313" key="1">
    <source>
        <dbReference type="EMBL" id="GBB86699.1"/>
    </source>
</evidence>